<keyword evidence="3" id="KW-1185">Reference proteome</keyword>
<dbReference type="EMBL" id="CABDUW010004115">
    <property type="protein sequence ID" value="VTJ90094.1"/>
    <property type="molecule type" value="Genomic_DNA"/>
</dbReference>
<organism evidence="2 3">
    <name type="scientific">Marmota monax</name>
    <name type="common">Woodchuck</name>
    <dbReference type="NCBI Taxonomy" id="9995"/>
    <lineage>
        <taxon>Eukaryota</taxon>
        <taxon>Metazoa</taxon>
        <taxon>Chordata</taxon>
        <taxon>Craniata</taxon>
        <taxon>Vertebrata</taxon>
        <taxon>Euteleostomi</taxon>
        <taxon>Mammalia</taxon>
        <taxon>Eutheria</taxon>
        <taxon>Euarchontoglires</taxon>
        <taxon>Glires</taxon>
        <taxon>Rodentia</taxon>
        <taxon>Sciuromorpha</taxon>
        <taxon>Sciuridae</taxon>
        <taxon>Xerinae</taxon>
        <taxon>Marmotini</taxon>
        <taxon>Marmota</taxon>
    </lineage>
</organism>
<name>A0A5E4D770_MARMO</name>
<keyword evidence="1" id="KW-0472">Membrane</keyword>
<evidence type="ECO:0000256" key="1">
    <source>
        <dbReference type="SAM" id="Phobius"/>
    </source>
</evidence>
<evidence type="ECO:0000313" key="3">
    <source>
        <dbReference type="Proteomes" id="UP000335636"/>
    </source>
</evidence>
<protein>
    <submittedName>
        <fullName evidence="2">Uncharacterized protein</fullName>
    </submittedName>
</protein>
<feature type="non-terminal residue" evidence="2">
    <location>
        <position position="66"/>
    </location>
</feature>
<keyword evidence="1" id="KW-0812">Transmembrane</keyword>
<evidence type="ECO:0000313" key="2">
    <source>
        <dbReference type="EMBL" id="VTJ90094.1"/>
    </source>
</evidence>
<accession>A0A5E4D770</accession>
<dbReference type="AlphaFoldDB" id="A0A5E4D770"/>
<keyword evidence="1" id="KW-1133">Transmembrane helix</keyword>
<dbReference type="Proteomes" id="UP000335636">
    <property type="component" value="Unassembled WGS sequence"/>
</dbReference>
<gene>
    <name evidence="2" type="ORF">MONAX_5E006211</name>
</gene>
<feature type="transmembrane region" description="Helical" evidence="1">
    <location>
        <begin position="44"/>
        <end position="62"/>
    </location>
</feature>
<sequence>MKNNGSIAAHAKHQYYIKRNQTHSLQSLIYPDLLKDRKTDCNKMKTFLLALGFALICASSQVNPAK</sequence>
<reference evidence="2" key="1">
    <citation type="submission" date="2019-04" db="EMBL/GenBank/DDBJ databases">
        <authorList>
            <person name="Alioto T."/>
            <person name="Alioto T."/>
        </authorList>
    </citation>
    <scope>NUCLEOTIDE SEQUENCE [LARGE SCALE GENOMIC DNA]</scope>
</reference>
<comment type="caution">
    <text evidence="2">The sequence shown here is derived from an EMBL/GenBank/DDBJ whole genome shotgun (WGS) entry which is preliminary data.</text>
</comment>
<proteinExistence type="predicted"/>